<dbReference type="AlphaFoldDB" id="A0A1W2AF45"/>
<dbReference type="STRING" id="1121400.SAMN02746065_10524"/>
<dbReference type="Proteomes" id="UP000192418">
    <property type="component" value="Unassembled WGS sequence"/>
</dbReference>
<dbReference type="InterPro" id="IPR002912">
    <property type="entry name" value="ACT_dom"/>
</dbReference>
<dbReference type="SUPFAM" id="SSF55021">
    <property type="entry name" value="ACT-like"/>
    <property type="match status" value="2"/>
</dbReference>
<keyword evidence="3" id="KW-1185">Reference proteome</keyword>
<feature type="domain" description="ACT" evidence="1">
    <location>
        <begin position="96"/>
        <end position="173"/>
    </location>
</feature>
<feature type="domain" description="ACT" evidence="1">
    <location>
        <begin position="5"/>
        <end position="82"/>
    </location>
</feature>
<evidence type="ECO:0000313" key="3">
    <source>
        <dbReference type="Proteomes" id="UP000192418"/>
    </source>
</evidence>
<proteinExistence type="predicted"/>
<protein>
    <submittedName>
        <fullName evidence="2">Glycine cleavage system transcriptional repressor</fullName>
    </submittedName>
</protein>
<evidence type="ECO:0000313" key="2">
    <source>
        <dbReference type="EMBL" id="SMC59200.1"/>
    </source>
</evidence>
<name>A0A1W2AF45_9BACT</name>
<dbReference type="InterPro" id="IPR050990">
    <property type="entry name" value="UPF0237/GcvR_regulator"/>
</dbReference>
<sequence length="184" mass="20301">MEKLIITVLGKDRPGIIAKVSAGLYALDCNLQNVNQMILQNEFSGFFIVEPPETLNMETLQQRLDRDLSGEGLQIYIDQMSPLDTKQVSGVSETFLITTIGPDQKGLVARFTKIIADHGVNVTNLTAVFKGGNDPNANIMVYEIAVTHTTDQTHLFEALRAKASTLGLDISIQHKNIFETINKI</sequence>
<accession>A0A1W2AF45</accession>
<dbReference type="RefSeq" id="WP_084067478.1">
    <property type="nucleotide sequence ID" value="NZ_FWXY01000005.1"/>
</dbReference>
<reference evidence="2 3" key="1">
    <citation type="submission" date="2017-04" db="EMBL/GenBank/DDBJ databases">
        <authorList>
            <person name="Afonso C.L."/>
            <person name="Miller P.J."/>
            <person name="Scott M.A."/>
            <person name="Spackman E."/>
            <person name="Goraichik I."/>
            <person name="Dimitrov K.M."/>
            <person name="Suarez D.L."/>
            <person name="Swayne D.E."/>
        </authorList>
    </citation>
    <scope>NUCLEOTIDE SEQUENCE [LARGE SCALE GENOMIC DNA]</scope>
    <source>
        <strain evidence="2 3">DSM 3385</strain>
    </source>
</reference>
<organism evidence="2 3">
    <name type="scientific">Desulfocicer vacuolatum DSM 3385</name>
    <dbReference type="NCBI Taxonomy" id="1121400"/>
    <lineage>
        <taxon>Bacteria</taxon>
        <taxon>Pseudomonadati</taxon>
        <taxon>Thermodesulfobacteriota</taxon>
        <taxon>Desulfobacteria</taxon>
        <taxon>Desulfobacterales</taxon>
        <taxon>Desulfobacteraceae</taxon>
        <taxon>Desulfocicer</taxon>
    </lineage>
</organism>
<dbReference type="InterPro" id="IPR045865">
    <property type="entry name" value="ACT-like_dom_sf"/>
</dbReference>
<evidence type="ECO:0000259" key="1">
    <source>
        <dbReference type="PROSITE" id="PS51671"/>
    </source>
</evidence>
<dbReference type="PROSITE" id="PS51671">
    <property type="entry name" value="ACT"/>
    <property type="match status" value="2"/>
</dbReference>
<dbReference type="EMBL" id="FWXY01000005">
    <property type="protein sequence ID" value="SMC59200.1"/>
    <property type="molecule type" value="Genomic_DNA"/>
</dbReference>
<dbReference type="OrthoDB" id="12860at2"/>
<dbReference type="Pfam" id="PF13740">
    <property type="entry name" value="ACT_6"/>
    <property type="match status" value="2"/>
</dbReference>
<gene>
    <name evidence="2" type="ORF">SAMN02746065_10524</name>
</gene>
<dbReference type="Gene3D" id="3.30.70.260">
    <property type="match status" value="2"/>
</dbReference>
<dbReference type="PANTHER" id="PTHR34875">
    <property type="entry name" value="UPF0237 PROTEIN MJ1558"/>
    <property type="match status" value="1"/>
</dbReference>
<dbReference type="PANTHER" id="PTHR34875:SF6">
    <property type="entry name" value="UPF0237 PROTEIN MJ1558"/>
    <property type="match status" value="1"/>
</dbReference>